<keyword evidence="4 6" id="KW-0378">Hydrolase</keyword>
<keyword evidence="9" id="KW-1185">Reference proteome</keyword>
<dbReference type="GO" id="GO:0016787">
    <property type="term" value="F:hydrolase activity"/>
    <property type="evidence" value="ECO:0007669"/>
    <property type="project" value="UniProtKB-KW"/>
</dbReference>
<dbReference type="EC" id="3.1.-.-" evidence="6"/>
<dbReference type="CDD" id="cd18682">
    <property type="entry name" value="PIN_VapC-like"/>
    <property type="match status" value="1"/>
</dbReference>
<accession>A0A1I5ZWH2</accession>
<keyword evidence="5 6" id="KW-0460">Magnesium</keyword>
<evidence type="ECO:0000256" key="6">
    <source>
        <dbReference type="HAMAP-Rule" id="MF_00265"/>
    </source>
</evidence>
<dbReference type="EMBL" id="FOWW01000010">
    <property type="protein sequence ID" value="SFQ60831.1"/>
    <property type="molecule type" value="Genomic_DNA"/>
</dbReference>
<dbReference type="GO" id="GO:0004540">
    <property type="term" value="F:RNA nuclease activity"/>
    <property type="evidence" value="ECO:0007669"/>
    <property type="project" value="InterPro"/>
</dbReference>
<keyword evidence="1 6" id="KW-1277">Toxin-antitoxin system</keyword>
<evidence type="ECO:0000256" key="1">
    <source>
        <dbReference type="ARBA" id="ARBA00022649"/>
    </source>
</evidence>
<dbReference type="HAMAP" id="MF_00265">
    <property type="entry name" value="VapC_Nob1"/>
    <property type="match status" value="1"/>
</dbReference>
<comment type="similarity">
    <text evidence="6">Belongs to the PINc/VapC protein family.</text>
</comment>
<feature type="binding site" evidence="6">
    <location>
        <position position="93"/>
    </location>
    <ligand>
        <name>Mg(2+)</name>
        <dbReference type="ChEBI" id="CHEBI:18420"/>
    </ligand>
</feature>
<reference evidence="9" key="1">
    <citation type="submission" date="2016-10" db="EMBL/GenBank/DDBJ databases">
        <authorList>
            <person name="Varghese N."/>
            <person name="Submissions S."/>
        </authorList>
    </citation>
    <scope>NUCLEOTIDE SEQUENCE [LARGE SCALE GENOMIC DNA]</scope>
    <source>
        <strain evidence="9">CGMCC 4.5579</strain>
    </source>
</reference>
<keyword evidence="3 6" id="KW-0479">Metal-binding</keyword>
<dbReference type="GO" id="GO:0000287">
    <property type="term" value="F:magnesium ion binding"/>
    <property type="evidence" value="ECO:0007669"/>
    <property type="project" value="UniProtKB-UniRule"/>
</dbReference>
<keyword evidence="6" id="KW-0800">Toxin</keyword>
<evidence type="ECO:0000256" key="3">
    <source>
        <dbReference type="ARBA" id="ARBA00022723"/>
    </source>
</evidence>
<feature type="domain" description="PIN" evidence="7">
    <location>
        <begin position="4"/>
        <end position="118"/>
    </location>
</feature>
<dbReference type="OrthoDB" id="286092at2"/>
<keyword evidence="2 6" id="KW-0540">Nuclease</keyword>
<evidence type="ECO:0000256" key="2">
    <source>
        <dbReference type="ARBA" id="ARBA00022722"/>
    </source>
</evidence>
<sequence>MTAVLDASAVLALLRAEPGHEQVAELVPGSVISAVNYSEVVQKLAQLGSDTAEDDAAALVALGTTVAAFDVRAATNAARLWPATRRAGLSLADRACLALAADLADGVAVTADRAWAELGLDIRVRFIR</sequence>
<evidence type="ECO:0000313" key="8">
    <source>
        <dbReference type="EMBL" id="SFQ60831.1"/>
    </source>
</evidence>
<dbReference type="InterPro" id="IPR002716">
    <property type="entry name" value="PIN_dom"/>
</dbReference>
<dbReference type="SUPFAM" id="SSF88723">
    <property type="entry name" value="PIN domain-like"/>
    <property type="match status" value="1"/>
</dbReference>
<evidence type="ECO:0000256" key="4">
    <source>
        <dbReference type="ARBA" id="ARBA00022801"/>
    </source>
</evidence>
<evidence type="ECO:0000313" key="9">
    <source>
        <dbReference type="Proteomes" id="UP000198727"/>
    </source>
</evidence>
<evidence type="ECO:0000259" key="7">
    <source>
        <dbReference type="Pfam" id="PF01850"/>
    </source>
</evidence>
<organism evidence="8 9">
    <name type="scientific">Amycolatopsis arida</name>
    <dbReference type="NCBI Taxonomy" id="587909"/>
    <lineage>
        <taxon>Bacteria</taxon>
        <taxon>Bacillati</taxon>
        <taxon>Actinomycetota</taxon>
        <taxon>Actinomycetes</taxon>
        <taxon>Pseudonocardiales</taxon>
        <taxon>Pseudonocardiaceae</taxon>
        <taxon>Amycolatopsis</taxon>
    </lineage>
</organism>
<gene>
    <name evidence="6" type="primary">vapC</name>
    <name evidence="8" type="ORF">SAMN05421810_110188</name>
</gene>
<protein>
    <recommendedName>
        <fullName evidence="6">Ribonuclease VapC</fullName>
        <shortName evidence="6">RNase VapC</shortName>
        <ecNumber evidence="6">3.1.-.-</ecNumber>
    </recommendedName>
    <alternativeName>
        <fullName evidence="6">Toxin VapC</fullName>
    </alternativeName>
</protein>
<dbReference type="Gene3D" id="3.40.50.1010">
    <property type="entry name" value="5'-nuclease"/>
    <property type="match status" value="1"/>
</dbReference>
<dbReference type="Pfam" id="PF01850">
    <property type="entry name" value="PIN"/>
    <property type="match status" value="1"/>
</dbReference>
<proteinExistence type="inferred from homology"/>
<comment type="cofactor">
    <cofactor evidence="6">
        <name>Mg(2+)</name>
        <dbReference type="ChEBI" id="CHEBI:18420"/>
    </cofactor>
</comment>
<dbReference type="Proteomes" id="UP000198727">
    <property type="component" value="Unassembled WGS sequence"/>
</dbReference>
<dbReference type="STRING" id="587909.SAMN05421810_110188"/>
<name>A0A1I5ZWH2_9PSEU</name>
<comment type="function">
    <text evidence="6">Toxic component of a toxin-antitoxin (TA) system. An RNase.</text>
</comment>
<evidence type="ECO:0000256" key="5">
    <source>
        <dbReference type="ARBA" id="ARBA00022842"/>
    </source>
</evidence>
<dbReference type="InterPro" id="IPR029060">
    <property type="entry name" value="PIN-like_dom_sf"/>
</dbReference>
<feature type="binding site" evidence="6">
    <location>
        <position position="6"/>
    </location>
    <ligand>
        <name>Mg(2+)</name>
        <dbReference type="ChEBI" id="CHEBI:18420"/>
    </ligand>
</feature>
<dbReference type="RefSeq" id="WP_092535010.1">
    <property type="nucleotide sequence ID" value="NZ_FOWW01000010.1"/>
</dbReference>
<dbReference type="AlphaFoldDB" id="A0A1I5ZWH2"/>
<dbReference type="GO" id="GO:0090729">
    <property type="term" value="F:toxin activity"/>
    <property type="evidence" value="ECO:0007669"/>
    <property type="project" value="UniProtKB-KW"/>
</dbReference>
<dbReference type="InterPro" id="IPR022907">
    <property type="entry name" value="VapC_family"/>
</dbReference>